<accession>A0ABD3M0L5</accession>
<comment type="caution">
    <text evidence="1">The sequence shown here is derived from an EMBL/GenBank/DDBJ whole genome shotgun (WGS) entry which is preliminary data.</text>
</comment>
<dbReference type="Proteomes" id="UP001530293">
    <property type="component" value="Unassembled WGS sequence"/>
</dbReference>
<gene>
    <name evidence="1" type="ORF">ACHAWU_003874</name>
</gene>
<dbReference type="EMBL" id="JALLBG020000270">
    <property type="protein sequence ID" value="KAL3757212.1"/>
    <property type="molecule type" value="Genomic_DNA"/>
</dbReference>
<dbReference type="AlphaFoldDB" id="A0ABD3M0L5"/>
<keyword evidence="2" id="KW-1185">Reference proteome</keyword>
<dbReference type="PROSITE" id="PS51257">
    <property type="entry name" value="PROKAR_LIPOPROTEIN"/>
    <property type="match status" value="1"/>
</dbReference>
<evidence type="ECO:0000313" key="2">
    <source>
        <dbReference type="Proteomes" id="UP001530293"/>
    </source>
</evidence>
<organism evidence="1 2">
    <name type="scientific">Discostella pseudostelligera</name>
    <dbReference type="NCBI Taxonomy" id="259834"/>
    <lineage>
        <taxon>Eukaryota</taxon>
        <taxon>Sar</taxon>
        <taxon>Stramenopiles</taxon>
        <taxon>Ochrophyta</taxon>
        <taxon>Bacillariophyta</taxon>
        <taxon>Coscinodiscophyceae</taxon>
        <taxon>Thalassiosirophycidae</taxon>
        <taxon>Stephanodiscales</taxon>
        <taxon>Stephanodiscaceae</taxon>
        <taxon>Discostella</taxon>
    </lineage>
</organism>
<proteinExistence type="predicted"/>
<evidence type="ECO:0000313" key="1">
    <source>
        <dbReference type="EMBL" id="KAL3757212.1"/>
    </source>
</evidence>
<protein>
    <submittedName>
        <fullName evidence="1">Uncharacterized protein</fullName>
    </submittedName>
</protein>
<sequence>MPRFSDSWVVDKVMYTYISNNGSASCLCCGANGTSGTIGGGIGHQPFLFSDGSGFEGVVNAMSDLETQDEVDNEIQAANASPWPPELRDRIWCDRLALRFKMKREMKVYRAFFERVLADKYANHHHHHLSNGNAVDNEKNASLSSSSLGEINLQNTVPILHKFCTTELSPMQLHQIFQPLSPSDLVEMIKTKYKIGPAFSVVLDSVEDQVANFKITGYRTDAAAHPNSSSPGRFSTSEEEDCNINNYEEEFEKQLSFKKGFYLNIATKIDHKQHPQQQHDIAMEQWTVHDKVLLMFLRHMTSLASHSALLSRTRSVNTAEGEKIVEQKHITRNNNNKPVPSFRSDRRVIRLLIARYWADRLIEKYDEVQKEKKLSTIEHS</sequence>
<reference evidence="1 2" key="1">
    <citation type="submission" date="2024-10" db="EMBL/GenBank/DDBJ databases">
        <title>Updated reference genomes for cyclostephanoid diatoms.</title>
        <authorList>
            <person name="Roberts W.R."/>
            <person name="Alverson A.J."/>
        </authorList>
    </citation>
    <scope>NUCLEOTIDE SEQUENCE [LARGE SCALE GENOMIC DNA]</scope>
    <source>
        <strain evidence="1 2">AJA232-27</strain>
    </source>
</reference>
<name>A0ABD3M0L5_9STRA</name>